<evidence type="ECO:0000256" key="5">
    <source>
        <dbReference type="SAM" id="SignalP"/>
    </source>
</evidence>
<keyword evidence="5" id="KW-0732">Signal</keyword>
<keyword evidence="2" id="KW-0245">EGF-like domain</keyword>
<feature type="disulfide bond" evidence="2">
    <location>
        <begin position="430"/>
        <end position="439"/>
    </location>
</feature>
<keyword evidence="2" id="KW-1015">Disulfide bond</keyword>
<dbReference type="SMART" id="SM00181">
    <property type="entry name" value="EGF"/>
    <property type="match status" value="3"/>
</dbReference>
<dbReference type="Proteomes" id="UP001364617">
    <property type="component" value="Unassembled WGS sequence"/>
</dbReference>
<feature type="signal peptide" evidence="5">
    <location>
        <begin position="1"/>
        <end position="23"/>
    </location>
</feature>
<comment type="caution">
    <text evidence="7">The sequence shown here is derived from an EMBL/GenBank/DDBJ whole genome shotgun (WGS) entry which is preliminary data.</text>
</comment>
<proteinExistence type="predicted"/>
<evidence type="ECO:0000313" key="7">
    <source>
        <dbReference type="EMBL" id="KAK7158086.1"/>
    </source>
</evidence>
<dbReference type="InterPro" id="IPR000742">
    <property type="entry name" value="EGF"/>
</dbReference>
<gene>
    <name evidence="7" type="ORF">R3I93_009323</name>
</gene>
<keyword evidence="4" id="KW-0472">Membrane</keyword>
<evidence type="ECO:0000259" key="6">
    <source>
        <dbReference type="PROSITE" id="PS50026"/>
    </source>
</evidence>
<sequence length="589" mass="64314">MATPSVNFDQISLFLICLGVCLCQCKYIRHSLDDDLLLPYTKSHGPSHSHRHVRDCQPIAHGNVTHETWAASKHSTSPVFKSNIFISDIADDSGAHRWANGHITEVLDPLRSVSILEPGGTGGCERNHRDLVELTAKTRKCLIAQNGGYFNTHTGQCLGNVVSDGKLVRNSGGIQNAQFGIRKDGTLVFGYLSEDDVLDQVNPFVQLISGVVWLLRNGEIYINESIQAECDKTQETGKFQDFVEVISARTAVGHDAEGKLILFHVDGQTRIRGMNLWQVAKFLKDHHVINAINLDGGGSATYILNGSLANYPSDHCEPPEWRCPRAVSTVLCVHERLCHPEDCSGHGRCVEGQCVCQQGWSGAGCAKLTCQAECGEHGICTENGCACDAGWMSLNCSQVCVTGFYGDGCNQTCTCTNGGSCDPVHGRCTCPAGFHGDSCEQECPLGFYGLNCKQPCQCHDMCPCNSVTGSCNTTYQGERNISLHRAGHCLATQMWREWRQEEESHAPRRYLSEQSWLVVCAILATSLLASLAGNLIQTCRKCKARKKRADYSYLPLGEINGAAEQGRGQGTKSGKVLFQQEDSDSQDSS</sequence>
<name>A0AAN9D4I4_9TELE</name>
<dbReference type="AlphaFoldDB" id="A0AAN9D4I4"/>
<reference evidence="7 8" key="1">
    <citation type="submission" date="2024-02" db="EMBL/GenBank/DDBJ databases">
        <title>Chromosome-level genome assembly of the Eurasian Minnow (Phoxinus phoxinus).</title>
        <authorList>
            <person name="Oriowo T.O."/>
            <person name="Martin S."/>
            <person name="Stange M."/>
            <person name="Chrysostomakis Y."/>
            <person name="Brown T."/>
            <person name="Winkler S."/>
            <person name="Kukowka S."/>
            <person name="Myers E.W."/>
            <person name="Bohne A."/>
        </authorList>
    </citation>
    <scope>NUCLEOTIDE SEQUENCE [LARGE SCALE GENOMIC DNA]</scope>
    <source>
        <strain evidence="7">ZFMK-TIS-60720</strain>
        <tissue evidence="7">Whole Organism</tissue>
    </source>
</reference>
<protein>
    <recommendedName>
        <fullName evidence="6">EGF-like domain-containing protein</fullName>
    </recommendedName>
</protein>
<accession>A0AAN9D4I4</accession>
<dbReference type="PROSITE" id="PS00022">
    <property type="entry name" value="EGF_1"/>
    <property type="match status" value="2"/>
</dbReference>
<dbReference type="InterPro" id="IPR002049">
    <property type="entry name" value="LE_dom"/>
</dbReference>
<evidence type="ECO:0000313" key="8">
    <source>
        <dbReference type="Proteomes" id="UP001364617"/>
    </source>
</evidence>
<dbReference type="PROSITE" id="PS50026">
    <property type="entry name" value="EGF_3"/>
    <property type="match status" value="1"/>
</dbReference>
<keyword evidence="4" id="KW-1133">Transmembrane helix</keyword>
<keyword evidence="1" id="KW-0325">Glycoprotein</keyword>
<evidence type="ECO:0000256" key="4">
    <source>
        <dbReference type="SAM" id="Phobius"/>
    </source>
</evidence>
<feature type="region of interest" description="Disordered" evidence="3">
    <location>
        <begin position="562"/>
        <end position="589"/>
    </location>
</feature>
<evidence type="ECO:0000256" key="1">
    <source>
        <dbReference type="ARBA" id="ARBA00023180"/>
    </source>
</evidence>
<dbReference type="CDD" id="cd00055">
    <property type="entry name" value="EGF_Lam"/>
    <property type="match status" value="1"/>
</dbReference>
<feature type="domain" description="EGF-like" evidence="6">
    <location>
        <begin position="405"/>
        <end position="440"/>
    </location>
</feature>
<organism evidence="7 8">
    <name type="scientific">Phoxinus phoxinus</name>
    <name type="common">Eurasian minnow</name>
    <dbReference type="NCBI Taxonomy" id="58324"/>
    <lineage>
        <taxon>Eukaryota</taxon>
        <taxon>Metazoa</taxon>
        <taxon>Chordata</taxon>
        <taxon>Craniata</taxon>
        <taxon>Vertebrata</taxon>
        <taxon>Euteleostomi</taxon>
        <taxon>Actinopterygii</taxon>
        <taxon>Neopterygii</taxon>
        <taxon>Teleostei</taxon>
        <taxon>Ostariophysi</taxon>
        <taxon>Cypriniformes</taxon>
        <taxon>Leuciscidae</taxon>
        <taxon>Phoxininae</taxon>
        <taxon>Phoxinus</taxon>
    </lineage>
</organism>
<evidence type="ECO:0000256" key="2">
    <source>
        <dbReference type="PROSITE-ProRule" id="PRU00076"/>
    </source>
</evidence>
<evidence type="ECO:0000256" key="3">
    <source>
        <dbReference type="SAM" id="MobiDB-lite"/>
    </source>
</evidence>
<dbReference type="PANTHER" id="PTHR40446">
    <property type="entry name" value="N-ACETYLGLUCOSAMINE-1-PHOSPHODIESTER ALPHA-N-ACETYLGLUCOSAMINIDASE"/>
    <property type="match status" value="1"/>
</dbReference>
<dbReference type="Gene3D" id="2.170.300.10">
    <property type="entry name" value="Tie2 ligand-binding domain superfamily"/>
    <property type="match status" value="1"/>
</dbReference>
<feature type="transmembrane region" description="Helical" evidence="4">
    <location>
        <begin position="516"/>
        <end position="536"/>
    </location>
</feature>
<keyword evidence="8" id="KW-1185">Reference proteome</keyword>
<dbReference type="InterPro" id="IPR018711">
    <property type="entry name" value="NAGPA"/>
</dbReference>
<dbReference type="FunFam" id="2.10.25.10:FF:000001">
    <property type="entry name" value="Tenascin C"/>
    <property type="match status" value="1"/>
</dbReference>
<dbReference type="Pfam" id="PF09992">
    <property type="entry name" value="NAGPA"/>
    <property type="match status" value="1"/>
</dbReference>
<feature type="chain" id="PRO_5043017489" description="EGF-like domain-containing protein" evidence="5">
    <location>
        <begin position="24"/>
        <end position="589"/>
    </location>
</feature>
<dbReference type="EMBL" id="JAYKXH010000009">
    <property type="protein sequence ID" value="KAK7158086.1"/>
    <property type="molecule type" value="Genomic_DNA"/>
</dbReference>
<dbReference type="PANTHER" id="PTHR40446:SF2">
    <property type="entry name" value="N-ACETYLGLUCOSAMINE-1-PHOSPHODIESTER ALPHA-N-ACETYLGLUCOSAMINIDASE"/>
    <property type="match status" value="1"/>
</dbReference>
<keyword evidence="4" id="KW-0812">Transmembrane</keyword>
<dbReference type="PROSITE" id="PS01186">
    <property type="entry name" value="EGF_2"/>
    <property type="match status" value="1"/>
</dbReference>
<dbReference type="Gene3D" id="2.10.25.10">
    <property type="entry name" value="Laminin"/>
    <property type="match status" value="1"/>
</dbReference>
<comment type="caution">
    <text evidence="2">Lacks conserved residue(s) required for the propagation of feature annotation.</text>
</comment>
<dbReference type="Pfam" id="PF23106">
    <property type="entry name" value="EGF_Teneurin"/>
    <property type="match status" value="1"/>
</dbReference>
<dbReference type="GO" id="GO:0033299">
    <property type="term" value="P:secretion of lysosomal enzymes"/>
    <property type="evidence" value="ECO:0007669"/>
    <property type="project" value="TreeGrafter"/>
</dbReference>